<evidence type="ECO:0000256" key="4">
    <source>
        <dbReference type="ARBA" id="ARBA00022692"/>
    </source>
</evidence>
<evidence type="ECO:0000256" key="6">
    <source>
        <dbReference type="ARBA" id="ARBA00023136"/>
    </source>
</evidence>
<dbReference type="GO" id="GO:0005886">
    <property type="term" value="C:plasma membrane"/>
    <property type="evidence" value="ECO:0007669"/>
    <property type="project" value="UniProtKB-SubCell"/>
</dbReference>
<accession>A0A7R7HXM4</accession>
<keyword evidence="10" id="KW-1185">Reference proteome</keyword>
<keyword evidence="6 7" id="KW-0472">Membrane</keyword>
<proteinExistence type="inferred from homology"/>
<dbReference type="RefSeq" id="WP_203962732.1">
    <property type="nucleotide sequence ID" value="NZ_AP023355.1"/>
</dbReference>
<keyword evidence="2 7" id="KW-0813">Transport</keyword>
<dbReference type="InterPro" id="IPR000515">
    <property type="entry name" value="MetI-like"/>
</dbReference>
<feature type="domain" description="ABC transmembrane type-1" evidence="8">
    <location>
        <begin position="94"/>
        <end position="294"/>
    </location>
</feature>
<dbReference type="Pfam" id="PF00528">
    <property type="entry name" value="BPD_transp_1"/>
    <property type="match status" value="1"/>
</dbReference>
<sequence length="309" mass="33083">MTGTGLASRALARIFRADVPPWLEEPTRLGRILKGVALIVICALVIYPFLIVLGTSLAPRQEIIDGGGFVLVPHHPTLEAYRVVLSGGVVARSAAVSIGITLVGTAASLACTVMLAYGLSRPNTTGTRPILLLMLGTFLFAPGIIPNYLVVKQLGLLDSYAALVVPVLLNAFNVVVVRAFFQAIPDELIDAARIDGAGEVRILTRIVLPLSRAVLAVVALYYAVSYWNTFFNAILYLSDSSRWPLQVILRKYVIQGDSMTATALGVQTLPPSQSLQMAVLVIAIVPIAAVYPFLQKYFVRGVLTGAVKG</sequence>
<dbReference type="PANTHER" id="PTHR43744">
    <property type="entry name" value="ABC TRANSPORTER PERMEASE PROTEIN MG189-RELATED-RELATED"/>
    <property type="match status" value="1"/>
</dbReference>
<dbReference type="EMBL" id="AP023355">
    <property type="protein sequence ID" value="BCJ36337.1"/>
    <property type="molecule type" value="Genomic_DNA"/>
</dbReference>
<evidence type="ECO:0000259" key="8">
    <source>
        <dbReference type="PROSITE" id="PS50928"/>
    </source>
</evidence>
<keyword evidence="4 7" id="KW-0812">Transmembrane</keyword>
<evidence type="ECO:0000256" key="3">
    <source>
        <dbReference type="ARBA" id="ARBA00022475"/>
    </source>
</evidence>
<dbReference type="AlphaFoldDB" id="A0A7R7HXM4"/>
<gene>
    <name evidence="9" type="ORF">Athai_38400</name>
</gene>
<feature type="transmembrane region" description="Helical" evidence="7">
    <location>
        <begin position="275"/>
        <end position="294"/>
    </location>
</feature>
<evidence type="ECO:0000313" key="9">
    <source>
        <dbReference type="EMBL" id="BCJ36337.1"/>
    </source>
</evidence>
<name>A0A7R7HXM4_9ACTN</name>
<feature type="transmembrane region" description="Helical" evidence="7">
    <location>
        <begin position="161"/>
        <end position="181"/>
    </location>
</feature>
<dbReference type="Proteomes" id="UP000611640">
    <property type="component" value="Chromosome"/>
</dbReference>
<feature type="transmembrane region" description="Helical" evidence="7">
    <location>
        <begin position="94"/>
        <end position="118"/>
    </location>
</feature>
<protein>
    <submittedName>
        <fullName evidence="9">ABC transporter permease</fullName>
    </submittedName>
</protein>
<feature type="transmembrane region" description="Helical" evidence="7">
    <location>
        <begin position="130"/>
        <end position="149"/>
    </location>
</feature>
<dbReference type="PROSITE" id="PS50928">
    <property type="entry name" value="ABC_TM1"/>
    <property type="match status" value="1"/>
</dbReference>
<dbReference type="SUPFAM" id="SSF161098">
    <property type="entry name" value="MetI-like"/>
    <property type="match status" value="1"/>
</dbReference>
<feature type="transmembrane region" description="Helical" evidence="7">
    <location>
        <begin position="36"/>
        <end position="58"/>
    </location>
</feature>
<dbReference type="InterPro" id="IPR035906">
    <property type="entry name" value="MetI-like_sf"/>
</dbReference>
<comment type="similarity">
    <text evidence="7">Belongs to the binding-protein-dependent transport system permease family.</text>
</comment>
<evidence type="ECO:0000256" key="7">
    <source>
        <dbReference type="RuleBase" id="RU363032"/>
    </source>
</evidence>
<dbReference type="KEGG" id="atl:Athai_38400"/>
<dbReference type="Gene3D" id="1.10.3720.10">
    <property type="entry name" value="MetI-like"/>
    <property type="match status" value="1"/>
</dbReference>
<dbReference type="PANTHER" id="PTHR43744:SF9">
    <property type="entry name" value="POLYGALACTURONAN_RHAMNOGALACTURONAN TRANSPORT SYSTEM PERMEASE PROTEIN YTCP"/>
    <property type="match status" value="1"/>
</dbReference>
<organism evidence="9 10">
    <name type="scientific">Actinocatenispora thailandica</name>
    <dbReference type="NCBI Taxonomy" id="227318"/>
    <lineage>
        <taxon>Bacteria</taxon>
        <taxon>Bacillati</taxon>
        <taxon>Actinomycetota</taxon>
        <taxon>Actinomycetes</taxon>
        <taxon>Micromonosporales</taxon>
        <taxon>Micromonosporaceae</taxon>
        <taxon>Actinocatenispora</taxon>
    </lineage>
</organism>
<keyword evidence="5 7" id="KW-1133">Transmembrane helix</keyword>
<evidence type="ECO:0000256" key="5">
    <source>
        <dbReference type="ARBA" id="ARBA00022989"/>
    </source>
</evidence>
<evidence type="ECO:0000256" key="1">
    <source>
        <dbReference type="ARBA" id="ARBA00004651"/>
    </source>
</evidence>
<dbReference type="CDD" id="cd06261">
    <property type="entry name" value="TM_PBP2"/>
    <property type="match status" value="1"/>
</dbReference>
<evidence type="ECO:0000313" key="10">
    <source>
        <dbReference type="Proteomes" id="UP000611640"/>
    </source>
</evidence>
<keyword evidence="3" id="KW-1003">Cell membrane</keyword>
<comment type="subcellular location">
    <subcellularLocation>
        <location evidence="1 7">Cell membrane</location>
        <topology evidence="1 7">Multi-pass membrane protein</topology>
    </subcellularLocation>
</comment>
<feature type="transmembrane region" description="Helical" evidence="7">
    <location>
        <begin position="202"/>
        <end position="224"/>
    </location>
</feature>
<dbReference type="GO" id="GO:0055085">
    <property type="term" value="P:transmembrane transport"/>
    <property type="evidence" value="ECO:0007669"/>
    <property type="project" value="InterPro"/>
</dbReference>
<evidence type="ECO:0000256" key="2">
    <source>
        <dbReference type="ARBA" id="ARBA00022448"/>
    </source>
</evidence>
<reference evidence="9 10" key="1">
    <citation type="submission" date="2020-08" db="EMBL/GenBank/DDBJ databases">
        <title>Whole genome shotgun sequence of Actinocatenispora thailandica NBRC 105041.</title>
        <authorList>
            <person name="Komaki H."/>
            <person name="Tamura T."/>
        </authorList>
    </citation>
    <scope>NUCLEOTIDE SEQUENCE [LARGE SCALE GENOMIC DNA]</scope>
    <source>
        <strain evidence="9 10">NBRC 105041</strain>
    </source>
</reference>